<evidence type="ECO:0000256" key="6">
    <source>
        <dbReference type="SAM" id="Phobius"/>
    </source>
</evidence>
<dbReference type="Pfam" id="PF04932">
    <property type="entry name" value="Wzy_C"/>
    <property type="match status" value="1"/>
</dbReference>
<comment type="caution">
    <text evidence="8">The sequence shown here is derived from an EMBL/GenBank/DDBJ whole genome shotgun (WGS) entry which is preliminary data.</text>
</comment>
<name>A0A3N2BDK9_9MICO</name>
<keyword evidence="3 6" id="KW-1133">Transmembrane helix</keyword>
<keyword evidence="9" id="KW-1185">Reference proteome</keyword>
<proteinExistence type="predicted"/>
<gene>
    <name evidence="8" type="ORF">EDD31_1717</name>
</gene>
<evidence type="ECO:0000313" key="9">
    <source>
        <dbReference type="Proteomes" id="UP000280668"/>
    </source>
</evidence>
<protein>
    <submittedName>
        <fullName evidence="8">O-antigen ligase-like membrane protein</fullName>
    </submittedName>
</protein>
<evidence type="ECO:0000256" key="5">
    <source>
        <dbReference type="SAM" id="MobiDB-lite"/>
    </source>
</evidence>
<evidence type="ECO:0000259" key="7">
    <source>
        <dbReference type="Pfam" id="PF04932"/>
    </source>
</evidence>
<comment type="subcellular location">
    <subcellularLocation>
        <location evidence="1">Membrane</location>
        <topology evidence="1">Multi-pass membrane protein</topology>
    </subcellularLocation>
</comment>
<evidence type="ECO:0000256" key="2">
    <source>
        <dbReference type="ARBA" id="ARBA00022692"/>
    </source>
</evidence>
<dbReference type="InterPro" id="IPR007016">
    <property type="entry name" value="O-antigen_ligase-rel_domated"/>
</dbReference>
<dbReference type="GO" id="GO:0016020">
    <property type="term" value="C:membrane"/>
    <property type="evidence" value="ECO:0007669"/>
    <property type="project" value="UniProtKB-SubCell"/>
</dbReference>
<feature type="transmembrane region" description="Helical" evidence="6">
    <location>
        <begin position="230"/>
        <end position="248"/>
    </location>
</feature>
<dbReference type="OrthoDB" id="5124923at2"/>
<evidence type="ECO:0000256" key="3">
    <source>
        <dbReference type="ARBA" id="ARBA00022989"/>
    </source>
</evidence>
<keyword evidence="4 6" id="KW-0472">Membrane</keyword>
<feature type="domain" description="O-antigen ligase-related" evidence="7">
    <location>
        <begin position="260"/>
        <end position="393"/>
    </location>
</feature>
<feature type="transmembrane region" description="Helical" evidence="6">
    <location>
        <begin position="410"/>
        <end position="428"/>
    </location>
</feature>
<dbReference type="RefSeq" id="WP_123303773.1">
    <property type="nucleotide sequence ID" value="NZ_RKHK01000001.1"/>
</dbReference>
<dbReference type="PANTHER" id="PTHR37422">
    <property type="entry name" value="TEICHURONIC ACID BIOSYNTHESIS PROTEIN TUAE"/>
    <property type="match status" value="1"/>
</dbReference>
<dbReference type="AlphaFoldDB" id="A0A3N2BDK9"/>
<feature type="transmembrane region" description="Helical" evidence="6">
    <location>
        <begin position="12"/>
        <end position="32"/>
    </location>
</feature>
<reference evidence="8 9" key="1">
    <citation type="submission" date="2018-11" db="EMBL/GenBank/DDBJ databases">
        <title>Sequencing the genomes of 1000 actinobacteria strains.</title>
        <authorList>
            <person name="Klenk H.-P."/>
        </authorList>
    </citation>
    <scope>NUCLEOTIDE SEQUENCE [LARGE SCALE GENOMIC DNA]</scope>
    <source>
        <strain evidence="8 9">DSM 11294</strain>
    </source>
</reference>
<feature type="transmembrane region" description="Helical" evidence="6">
    <location>
        <begin position="185"/>
        <end position="209"/>
    </location>
</feature>
<feature type="transmembrane region" description="Helical" evidence="6">
    <location>
        <begin position="146"/>
        <end position="165"/>
    </location>
</feature>
<feature type="transmembrane region" description="Helical" evidence="6">
    <location>
        <begin position="301"/>
        <end position="318"/>
    </location>
</feature>
<dbReference type="GO" id="GO:0016874">
    <property type="term" value="F:ligase activity"/>
    <property type="evidence" value="ECO:0007669"/>
    <property type="project" value="UniProtKB-KW"/>
</dbReference>
<accession>A0A3N2BDK9</accession>
<dbReference type="InterPro" id="IPR051533">
    <property type="entry name" value="WaaL-like"/>
</dbReference>
<feature type="transmembrane region" description="Helical" evidence="6">
    <location>
        <begin position="82"/>
        <end position="100"/>
    </location>
</feature>
<evidence type="ECO:0000256" key="4">
    <source>
        <dbReference type="ARBA" id="ARBA00023136"/>
    </source>
</evidence>
<sequence>MKAQPQVATRLYTPVAALLSVMLTAFLVVVLARESHTLLGALLGAVLLLVAMAVPRHVLPAAAVIIYALLPTKLLPGTAMMEALPLGTILLIVWRVRVWLDAHLSTRRTDWEPDRPRGSWGAAAAACAALFSLWALISAMAHSSTFFGLGWIVSFCAAVFVGLTVRSAPQEAALLRRTWIVVGGLAGSYAVLEFVLGGSPLFGTLYALVGETTSQHWSVYRAEVSFSHPLFAGVFLSVATVLGVLSWMERRESASLVWGLLSAAGVVATLSRGPMLATIAALIAGLVIVGLRRGERRPGQFALLAVIGLAAAVVVSRLEAFATRTGSVEAELSAGARRTGMDVALQAAASSNYLGTGPATSGQTAARFGSVVIENSYLQILISLGLPGLILLLGILAAVLVIALRARRTAAAAAAMSVVIAFAGFNALDAVRSMHLILGLVVFLALHLPADDGDDPAAGASDHHRFGPRQRRPRPSGRLTGDSGPTLRRG</sequence>
<feature type="region of interest" description="Disordered" evidence="5">
    <location>
        <begin position="455"/>
        <end position="490"/>
    </location>
</feature>
<feature type="transmembrane region" description="Helical" evidence="6">
    <location>
        <begin position="38"/>
        <end position="70"/>
    </location>
</feature>
<dbReference type="EMBL" id="RKHK01000001">
    <property type="protein sequence ID" value="ROR73340.1"/>
    <property type="molecule type" value="Genomic_DNA"/>
</dbReference>
<evidence type="ECO:0000256" key="1">
    <source>
        <dbReference type="ARBA" id="ARBA00004141"/>
    </source>
</evidence>
<keyword evidence="2 6" id="KW-0812">Transmembrane</keyword>
<keyword evidence="8" id="KW-0436">Ligase</keyword>
<evidence type="ECO:0000313" key="8">
    <source>
        <dbReference type="EMBL" id="ROR73340.1"/>
    </source>
</evidence>
<dbReference type="Proteomes" id="UP000280668">
    <property type="component" value="Unassembled WGS sequence"/>
</dbReference>
<feature type="transmembrane region" description="Helical" evidence="6">
    <location>
        <begin position="260"/>
        <end position="289"/>
    </location>
</feature>
<feature type="transmembrane region" description="Helical" evidence="6">
    <location>
        <begin position="120"/>
        <end position="139"/>
    </location>
</feature>
<feature type="compositionally biased region" description="Basic residues" evidence="5">
    <location>
        <begin position="466"/>
        <end position="475"/>
    </location>
</feature>
<dbReference type="PANTHER" id="PTHR37422:SF13">
    <property type="entry name" value="LIPOPOLYSACCHARIDE BIOSYNTHESIS PROTEIN PA4999-RELATED"/>
    <property type="match status" value="1"/>
</dbReference>
<feature type="transmembrane region" description="Helical" evidence="6">
    <location>
        <begin position="377"/>
        <end position="403"/>
    </location>
</feature>
<organism evidence="8 9">
    <name type="scientific">Bogoriella caseilytica</name>
    <dbReference type="NCBI Taxonomy" id="56055"/>
    <lineage>
        <taxon>Bacteria</taxon>
        <taxon>Bacillati</taxon>
        <taxon>Actinomycetota</taxon>
        <taxon>Actinomycetes</taxon>
        <taxon>Micrococcales</taxon>
        <taxon>Bogoriellaceae</taxon>
        <taxon>Bogoriella</taxon>
    </lineage>
</organism>